<comment type="caution">
    <text evidence="2">The sequence shown here is derived from an EMBL/GenBank/DDBJ whole genome shotgun (WGS) entry which is preliminary data.</text>
</comment>
<dbReference type="GO" id="GO:0004343">
    <property type="term" value="F:glucosamine 6-phosphate N-acetyltransferase activity"/>
    <property type="evidence" value="ECO:0007669"/>
    <property type="project" value="TreeGrafter"/>
</dbReference>
<dbReference type="InterPro" id="IPR016181">
    <property type="entry name" value="Acyl_CoA_acyltransferase"/>
</dbReference>
<dbReference type="PANTHER" id="PTHR13355">
    <property type="entry name" value="GLUCOSAMINE 6-PHOSPHATE N-ACETYLTRANSFERASE"/>
    <property type="match status" value="1"/>
</dbReference>
<dbReference type="PROSITE" id="PS51186">
    <property type="entry name" value="GNAT"/>
    <property type="match status" value="1"/>
</dbReference>
<keyword evidence="2" id="KW-0808">Transferase</keyword>
<gene>
    <name evidence="2" type="ORF">C8R26_11690</name>
</gene>
<dbReference type="InterPro" id="IPR039143">
    <property type="entry name" value="GNPNAT1-like"/>
</dbReference>
<dbReference type="AlphaFoldDB" id="A0A2T5HYE2"/>
<name>A0A2T5HYE2_9PROT</name>
<dbReference type="Proteomes" id="UP000244128">
    <property type="component" value="Unassembled WGS sequence"/>
</dbReference>
<dbReference type="EMBL" id="QAOI01000016">
    <property type="protein sequence ID" value="PTQ76586.1"/>
    <property type="molecule type" value="Genomic_DNA"/>
</dbReference>
<dbReference type="InterPro" id="IPR000182">
    <property type="entry name" value="GNAT_dom"/>
</dbReference>
<dbReference type="CDD" id="cd04301">
    <property type="entry name" value="NAT_SF"/>
    <property type="match status" value="1"/>
</dbReference>
<reference evidence="2 3" key="1">
    <citation type="submission" date="2018-04" db="EMBL/GenBank/DDBJ databases">
        <title>Active sludge and wastewater microbial communities from Klosterneuburg, Austria.</title>
        <authorList>
            <person name="Wagner M."/>
        </authorList>
    </citation>
    <scope>NUCLEOTIDE SEQUENCE [LARGE SCALE GENOMIC DNA]</scope>
    <source>
        <strain evidence="2 3">Nm49</strain>
    </source>
</reference>
<accession>A0A2T5HYE2</accession>
<dbReference type="Gene3D" id="3.40.630.30">
    <property type="match status" value="1"/>
</dbReference>
<dbReference type="SUPFAM" id="SSF55729">
    <property type="entry name" value="Acyl-CoA N-acyltransferases (Nat)"/>
    <property type="match status" value="1"/>
</dbReference>
<feature type="domain" description="N-acetyltransferase" evidence="1">
    <location>
        <begin position="1"/>
        <end position="143"/>
    </location>
</feature>
<dbReference type="RefSeq" id="WP_107803670.1">
    <property type="nucleotide sequence ID" value="NZ_QAOI01000016.1"/>
</dbReference>
<proteinExistence type="predicted"/>
<dbReference type="PANTHER" id="PTHR13355:SF11">
    <property type="entry name" value="GLUCOSAMINE 6-PHOSPHATE N-ACETYLTRANSFERASE"/>
    <property type="match status" value="1"/>
</dbReference>
<keyword evidence="2" id="KW-0012">Acyltransferase</keyword>
<evidence type="ECO:0000313" key="2">
    <source>
        <dbReference type="EMBL" id="PTQ76586.1"/>
    </source>
</evidence>
<protein>
    <submittedName>
        <fullName evidence="2">Putative GNAT family N-acyltransferase</fullName>
    </submittedName>
</protein>
<evidence type="ECO:0000313" key="3">
    <source>
        <dbReference type="Proteomes" id="UP000244128"/>
    </source>
</evidence>
<sequence>MRHADAVQIVSWEEAATALRVVRTAVFISEQQVPEELEWDQFDAVSVHALVVNNAGQPVGTARLLPDGHIGRMAVLKEWRGQGLGSALLTRLLQVLVKRHQFQAQLHAQTSAIPFYKKFGFEIVGEEFIEAGIPHVKMTLSIK</sequence>
<dbReference type="Pfam" id="PF13673">
    <property type="entry name" value="Acetyltransf_10"/>
    <property type="match status" value="1"/>
</dbReference>
<organism evidence="2 3">
    <name type="scientific">Nitrosomonas oligotropha</name>
    <dbReference type="NCBI Taxonomy" id="42354"/>
    <lineage>
        <taxon>Bacteria</taxon>
        <taxon>Pseudomonadati</taxon>
        <taxon>Pseudomonadota</taxon>
        <taxon>Betaproteobacteria</taxon>
        <taxon>Nitrosomonadales</taxon>
        <taxon>Nitrosomonadaceae</taxon>
        <taxon>Nitrosomonas</taxon>
    </lineage>
</organism>
<evidence type="ECO:0000259" key="1">
    <source>
        <dbReference type="PROSITE" id="PS51186"/>
    </source>
</evidence>